<protein>
    <submittedName>
        <fullName evidence="1">Uncharacterized protein</fullName>
    </submittedName>
</protein>
<comment type="caution">
    <text evidence="1">The sequence shown here is derived from an EMBL/GenBank/DDBJ whole genome shotgun (WGS) entry which is preliminary data.</text>
</comment>
<organism evidence="1 2">
    <name type="scientific">Arachis hypogaea</name>
    <name type="common">Peanut</name>
    <dbReference type="NCBI Taxonomy" id="3818"/>
    <lineage>
        <taxon>Eukaryota</taxon>
        <taxon>Viridiplantae</taxon>
        <taxon>Streptophyta</taxon>
        <taxon>Embryophyta</taxon>
        <taxon>Tracheophyta</taxon>
        <taxon>Spermatophyta</taxon>
        <taxon>Magnoliopsida</taxon>
        <taxon>eudicotyledons</taxon>
        <taxon>Gunneridae</taxon>
        <taxon>Pentapetalae</taxon>
        <taxon>rosids</taxon>
        <taxon>fabids</taxon>
        <taxon>Fabales</taxon>
        <taxon>Fabaceae</taxon>
        <taxon>Papilionoideae</taxon>
        <taxon>50 kb inversion clade</taxon>
        <taxon>dalbergioids sensu lato</taxon>
        <taxon>Dalbergieae</taxon>
        <taxon>Pterocarpus clade</taxon>
        <taxon>Arachis</taxon>
    </lineage>
</organism>
<accession>A0A445BNE0</accession>
<sequence length="136" mass="15456">MIGTDKFEVGQRFETKDEAILKIKSYNIRHGVECKVFESDQLKYNGKCVQFGSGCHWLIRRKGYWKVRKYNGPHTCLAAEISTDHRQLDYHVICASILSLVMADASVSVKVLQNTVSSKFGTSLPSQPSLYREQIP</sequence>
<proteinExistence type="predicted"/>
<dbReference type="AlphaFoldDB" id="A0A445BNE0"/>
<dbReference type="EMBL" id="SDMP01000009">
    <property type="protein sequence ID" value="RYR40172.1"/>
    <property type="molecule type" value="Genomic_DNA"/>
</dbReference>
<reference evidence="1 2" key="1">
    <citation type="submission" date="2019-01" db="EMBL/GenBank/DDBJ databases">
        <title>Sequencing of cultivated peanut Arachis hypogaea provides insights into genome evolution and oil improvement.</title>
        <authorList>
            <person name="Chen X."/>
        </authorList>
    </citation>
    <scope>NUCLEOTIDE SEQUENCE [LARGE SCALE GENOMIC DNA]</scope>
    <source>
        <strain evidence="2">cv. Fuhuasheng</strain>
        <tissue evidence="1">Leaves</tissue>
    </source>
</reference>
<evidence type="ECO:0000313" key="1">
    <source>
        <dbReference type="EMBL" id="RYR40172.1"/>
    </source>
</evidence>
<gene>
    <name evidence="1" type="ORF">Ahy_A09g045869</name>
</gene>
<dbReference type="Proteomes" id="UP000289738">
    <property type="component" value="Chromosome A09"/>
</dbReference>
<evidence type="ECO:0000313" key="2">
    <source>
        <dbReference type="Proteomes" id="UP000289738"/>
    </source>
</evidence>
<name>A0A445BNE0_ARAHY</name>
<keyword evidence="2" id="KW-1185">Reference proteome</keyword>